<dbReference type="Pfam" id="PF14079">
    <property type="entry name" value="DUF4260"/>
    <property type="match status" value="1"/>
</dbReference>
<gene>
    <name evidence="2" type="ORF">ACFPA8_25015</name>
</gene>
<name>A0ABV9ADL1_9ACTN</name>
<reference evidence="3" key="1">
    <citation type="journal article" date="2019" name="Int. J. Syst. Evol. Microbiol.">
        <title>The Global Catalogue of Microorganisms (GCM) 10K type strain sequencing project: providing services to taxonomists for standard genome sequencing and annotation.</title>
        <authorList>
            <consortium name="The Broad Institute Genomics Platform"/>
            <consortium name="The Broad Institute Genome Sequencing Center for Infectious Disease"/>
            <person name="Wu L."/>
            <person name="Ma J."/>
        </authorList>
    </citation>
    <scope>NUCLEOTIDE SEQUENCE [LARGE SCALE GENOMIC DNA]</scope>
    <source>
        <strain evidence="3">CGMCC 4.7357</strain>
    </source>
</reference>
<keyword evidence="1" id="KW-0472">Membrane</keyword>
<dbReference type="InterPro" id="IPR025356">
    <property type="entry name" value="DUF4260"/>
</dbReference>
<proteinExistence type="predicted"/>
<evidence type="ECO:0000313" key="3">
    <source>
        <dbReference type="Proteomes" id="UP001595997"/>
    </source>
</evidence>
<comment type="caution">
    <text evidence="2">The sequence shown here is derived from an EMBL/GenBank/DDBJ whole genome shotgun (WGS) entry which is preliminary data.</text>
</comment>
<keyword evidence="1" id="KW-1133">Transmembrane helix</keyword>
<sequence length="144" mass="15278">MTSSDSGSGSGSGTSERPVAWPARLAWAALGAFLLFWAVFEGVKHGGWSIPMAVLGILVPDLSFLLGAGSGPRERGQMPPRMVGVYNLLHRPLIPLVLLVALSFAPTPNTTVAAPFTFGLAWLGHICVDRVLGHGLRRPDGRPR</sequence>
<organism evidence="2 3">
    <name type="scientific">Streptomyces ovatisporus</name>
    <dbReference type="NCBI Taxonomy" id="1128682"/>
    <lineage>
        <taxon>Bacteria</taxon>
        <taxon>Bacillati</taxon>
        <taxon>Actinomycetota</taxon>
        <taxon>Actinomycetes</taxon>
        <taxon>Kitasatosporales</taxon>
        <taxon>Streptomycetaceae</taxon>
        <taxon>Streptomyces</taxon>
    </lineage>
</organism>
<keyword evidence="1" id="KW-0812">Transmembrane</keyword>
<keyword evidence="3" id="KW-1185">Reference proteome</keyword>
<dbReference type="RefSeq" id="WP_386452066.1">
    <property type="nucleotide sequence ID" value="NZ_JBHSFH010000015.1"/>
</dbReference>
<dbReference type="Proteomes" id="UP001595997">
    <property type="component" value="Unassembled WGS sequence"/>
</dbReference>
<evidence type="ECO:0000256" key="1">
    <source>
        <dbReference type="SAM" id="Phobius"/>
    </source>
</evidence>
<dbReference type="EMBL" id="JBHSFH010000015">
    <property type="protein sequence ID" value="MFC4497397.1"/>
    <property type="molecule type" value="Genomic_DNA"/>
</dbReference>
<feature type="transmembrane region" description="Helical" evidence="1">
    <location>
        <begin position="21"/>
        <end position="40"/>
    </location>
</feature>
<accession>A0ABV9ADL1</accession>
<evidence type="ECO:0000313" key="2">
    <source>
        <dbReference type="EMBL" id="MFC4497397.1"/>
    </source>
</evidence>
<protein>
    <submittedName>
        <fullName evidence="2">DUF4260 family protein</fullName>
    </submittedName>
</protein>
<feature type="transmembrane region" description="Helical" evidence="1">
    <location>
        <begin position="46"/>
        <end position="67"/>
    </location>
</feature>
<feature type="transmembrane region" description="Helical" evidence="1">
    <location>
        <begin position="88"/>
        <end position="106"/>
    </location>
</feature>